<keyword evidence="2" id="KW-0812">Transmembrane</keyword>
<keyword evidence="2" id="KW-0472">Membrane</keyword>
<dbReference type="SMART" id="SM00530">
    <property type="entry name" value="HTH_XRE"/>
    <property type="match status" value="1"/>
</dbReference>
<dbReference type="GO" id="GO:0003677">
    <property type="term" value="F:DNA binding"/>
    <property type="evidence" value="ECO:0007669"/>
    <property type="project" value="UniProtKB-KW"/>
</dbReference>
<dbReference type="STRING" id="1423744.FC86_GL001182"/>
<evidence type="ECO:0000313" key="4">
    <source>
        <dbReference type="EMBL" id="KRN04825.1"/>
    </source>
</evidence>
<dbReference type="OrthoDB" id="9805856at2"/>
<gene>
    <name evidence="4" type="ORF">FC86_GL001182</name>
</gene>
<feature type="transmembrane region" description="Helical" evidence="2">
    <location>
        <begin position="102"/>
        <end position="122"/>
    </location>
</feature>
<feature type="domain" description="HTH cro/C1-type" evidence="3">
    <location>
        <begin position="28"/>
        <end position="82"/>
    </location>
</feature>
<dbReference type="PANTHER" id="PTHR46558:SF4">
    <property type="entry name" value="DNA-BIDING PHAGE PROTEIN"/>
    <property type="match status" value="1"/>
</dbReference>
<evidence type="ECO:0000256" key="2">
    <source>
        <dbReference type="SAM" id="Phobius"/>
    </source>
</evidence>
<keyword evidence="5" id="KW-1185">Reference proteome</keyword>
<dbReference type="InterPro" id="IPR010982">
    <property type="entry name" value="Lambda_DNA-bd_dom_sf"/>
</dbReference>
<dbReference type="Gene3D" id="1.10.260.40">
    <property type="entry name" value="lambda repressor-like DNA-binding domains"/>
    <property type="match status" value="1"/>
</dbReference>
<feature type="transmembrane region" description="Helical" evidence="2">
    <location>
        <begin position="158"/>
        <end position="180"/>
    </location>
</feature>
<feature type="transmembrane region" description="Helical" evidence="2">
    <location>
        <begin position="200"/>
        <end position="226"/>
    </location>
</feature>
<dbReference type="PANTHER" id="PTHR46558">
    <property type="entry name" value="TRACRIPTIONAL REGULATORY PROTEIN-RELATED-RELATED"/>
    <property type="match status" value="1"/>
</dbReference>
<evidence type="ECO:0000256" key="1">
    <source>
        <dbReference type="ARBA" id="ARBA00023125"/>
    </source>
</evidence>
<protein>
    <recommendedName>
        <fullName evidence="3">HTH cro/C1-type domain-containing protein</fullName>
    </recommendedName>
</protein>
<dbReference type="AlphaFoldDB" id="A0A0R2DL63"/>
<evidence type="ECO:0000259" key="3">
    <source>
        <dbReference type="PROSITE" id="PS50943"/>
    </source>
</evidence>
<reference evidence="4 5" key="1">
    <citation type="journal article" date="2015" name="Genome Announc.">
        <title>Expanding the biotechnology potential of lactobacilli through comparative genomics of 213 strains and associated genera.</title>
        <authorList>
            <person name="Sun Z."/>
            <person name="Harris H.M."/>
            <person name="McCann A."/>
            <person name="Guo C."/>
            <person name="Argimon S."/>
            <person name="Zhang W."/>
            <person name="Yang X."/>
            <person name="Jeffery I.B."/>
            <person name="Cooney J.C."/>
            <person name="Kagawa T.F."/>
            <person name="Liu W."/>
            <person name="Song Y."/>
            <person name="Salvetti E."/>
            <person name="Wrobel A."/>
            <person name="Rasinkangas P."/>
            <person name="Parkhill J."/>
            <person name="Rea M.C."/>
            <person name="O'Sullivan O."/>
            <person name="Ritari J."/>
            <person name="Douillard F.P."/>
            <person name="Paul Ross R."/>
            <person name="Yang R."/>
            <person name="Briner A.E."/>
            <person name="Felis G.E."/>
            <person name="de Vos W.M."/>
            <person name="Barrangou R."/>
            <person name="Klaenhammer T.R."/>
            <person name="Caufield P.W."/>
            <person name="Cui Y."/>
            <person name="Zhang H."/>
            <person name="O'Toole P.W."/>
        </authorList>
    </citation>
    <scope>NUCLEOTIDE SEQUENCE [LARGE SCALE GENOMIC DNA]</scope>
    <source>
        <strain evidence="4 5">DSM 23037</strain>
    </source>
</reference>
<dbReference type="CDD" id="cd00093">
    <property type="entry name" value="HTH_XRE"/>
    <property type="match status" value="1"/>
</dbReference>
<keyword evidence="1" id="KW-0238">DNA-binding</keyword>
<evidence type="ECO:0000313" key="5">
    <source>
        <dbReference type="Proteomes" id="UP000051378"/>
    </source>
</evidence>
<sequence>MDNFFDIIKIIHKLILKEITVIEFSEKIKYIRSYHNLTQDQLANKLNVSRKTISAWENNRGIPDYYLVKAIEQLFNIDSDSLLNPKKEINFDMFELKRKQLLKIKIISVIETISLIIGYLTLMKLVNTFYNTPFLLLNTFYLNKLIRGYYKKFANYFSEYASPLGLFGVILISNTFLGGIFSNKLIYASSHLSISYNLGILASLIIVSLIISYAIFVIYKVIIILYKEKHISNQN</sequence>
<proteinExistence type="predicted"/>
<dbReference type="RefSeq" id="WP_056974139.1">
    <property type="nucleotide sequence ID" value="NZ_AYZL01000006.1"/>
</dbReference>
<keyword evidence="2" id="KW-1133">Transmembrane helix</keyword>
<organism evidence="4 5">
    <name type="scientific">Holzapfeliella floricola DSM 23037 = JCM 16512</name>
    <dbReference type="NCBI Taxonomy" id="1423744"/>
    <lineage>
        <taxon>Bacteria</taxon>
        <taxon>Bacillati</taxon>
        <taxon>Bacillota</taxon>
        <taxon>Bacilli</taxon>
        <taxon>Lactobacillales</taxon>
        <taxon>Lactobacillaceae</taxon>
        <taxon>Holzapfeliella</taxon>
    </lineage>
</organism>
<dbReference type="Proteomes" id="UP000051378">
    <property type="component" value="Unassembled WGS sequence"/>
</dbReference>
<name>A0A0R2DL63_9LACO</name>
<dbReference type="InterPro" id="IPR001387">
    <property type="entry name" value="Cro/C1-type_HTH"/>
</dbReference>
<comment type="caution">
    <text evidence="4">The sequence shown here is derived from an EMBL/GenBank/DDBJ whole genome shotgun (WGS) entry which is preliminary data.</text>
</comment>
<dbReference type="Pfam" id="PF01381">
    <property type="entry name" value="HTH_3"/>
    <property type="match status" value="1"/>
</dbReference>
<dbReference type="PATRIC" id="fig|1423744.4.peg.1212"/>
<accession>A0A0R2DL63</accession>
<dbReference type="SUPFAM" id="SSF47413">
    <property type="entry name" value="lambda repressor-like DNA-binding domains"/>
    <property type="match status" value="1"/>
</dbReference>
<dbReference type="EMBL" id="AYZL01000006">
    <property type="protein sequence ID" value="KRN04825.1"/>
    <property type="molecule type" value="Genomic_DNA"/>
</dbReference>
<feature type="transmembrane region" description="Helical" evidence="2">
    <location>
        <begin position="128"/>
        <end position="146"/>
    </location>
</feature>
<dbReference type="PROSITE" id="PS50943">
    <property type="entry name" value="HTH_CROC1"/>
    <property type="match status" value="1"/>
</dbReference>